<accession>A0ABR0YB44</accession>
<feature type="compositionally biased region" description="Pro residues" evidence="1">
    <location>
        <begin position="50"/>
        <end position="63"/>
    </location>
</feature>
<feature type="compositionally biased region" description="Pro residues" evidence="1">
    <location>
        <begin position="12"/>
        <end position="24"/>
    </location>
</feature>
<feature type="compositionally biased region" description="Polar residues" evidence="1">
    <location>
        <begin position="158"/>
        <end position="174"/>
    </location>
</feature>
<sequence>SQDLSSPTLSSPLPPTVSIPPVPPRLDLLSTRNPGLPPPQASVNSGHPPGRNPPQRPPVPPRSPALRQRRLCAADLLNRKASLPVPLEADDVQYDNRVNVLKSSLSVQEPAPSRVWTLEERSSSEEEEEEGQGGGTETNPVLAILSSLNSSNPRRNLDWSNIFRSEQRGSQNALQPPPVSHESSGQAHQSPSHPPGWTNGDAAAGGLQPTGCGKGPEHRPLRSGAGQRHPDIIHIPWTQEALREERRGGEERREGVWRGERGRGEERRGGEEKERREERGGERRSEEEGKGKRPL</sequence>
<feature type="compositionally biased region" description="Low complexity" evidence="1">
    <location>
        <begin position="1"/>
        <end position="11"/>
    </location>
</feature>
<feature type="non-terminal residue" evidence="2">
    <location>
        <position position="1"/>
    </location>
</feature>
<name>A0ABR0YB44_HUSHU</name>
<dbReference type="EMBL" id="JAHFZB010000037">
    <property type="protein sequence ID" value="KAK6469860.1"/>
    <property type="molecule type" value="Genomic_DNA"/>
</dbReference>
<keyword evidence="3" id="KW-1185">Reference proteome</keyword>
<evidence type="ECO:0000256" key="1">
    <source>
        <dbReference type="SAM" id="MobiDB-lite"/>
    </source>
</evidence>
<feature type="region of interest" description="Disordered" evidence="1">
    <location>
        <begin position="103"/>
        <end position="295"/>
    </location>
</feature>
<feature type="region of interest" description="Disordered" evidence="1">
    <location>
        <begin position="1"/>
        <end position="67"/>
    </location>
</feature>
<comment type="caution">
    <text evidence="2">The sequence shown here is derived from an EMBL/GenBank/DDBJ whole genome shotgun (WGS) entry which is preliminary data.</text>
</comment>
<evidence type="ECO:0000313" key="2">
    <source>
        <dbReference type="EMBL" id="KAK6469860.1"/>
    </source>
</evidence>
<gene>
    <name evidence="2" type="ORF">HHUSO_G31406</name>
</gene>
<feature type="compositionally biased region" description="Polar residues" evidence="1">
    <location>
        <begin position="181"/>
        <end position="191"/>
    </location>
</feature>
<evidence type="ECO:0000313" key="3">
    <source>
        <dbReference type="Proteomes" id="UP001369086"/>
    </source>
</evidence>
<proteinExistence type="predicted"/>
<reference evidence="2 3" key="1">
    <citation type="submission" date="2021-05" db="EMBL/GenBank/DDBJ databases">
        <authorList>
            <person name="Zahm M."/>
            <person name="Klopp C."/>
            <person name="Cabau C."/>
            <person name="Kuhl H."/>
            <person name="Suciu R."/>
            <person name="Ciorpac M."/>
            <person name="Holostenco D."/>
            <person name="Gessner J."/>
            <person name="Wuertz S."/>
            <person name="Hohne C."/>
            <person name="Stock M."/>
            <person name="Gislard M."/>
            <person name="Lluch J."/>
            <person name="Milhes M."/>
            <person name="Lampietro C."/>
            <person name="Lopez Roques C."/>
            <person name="Donnadieu C."/>
            <person name="Du K."/>
            <person name="Schartl M."/>
            <person name="Guiguen Y."/>
        </authorList>
    </citation>
    <scope>NUCLEOTIDE SEQUENCE [LARGE SCALE GENOMIC DNA]</scope>
    <source>
        <strain evidence="2">Hh-F2</strain>
        <tissue evidence="2">Blood</tissue>
    </source>
</reference>
<feature type="compositionally biased region" description="Low complexity" evidence="1">
    <location>
        <begin position="145"/>
        <end position="154"/>
    </location>
</feature>
<organism evidence="2 3">
    <name type="scientific">Huso huso</name>
    <name type="common">Beluga</name>
    <name type="synonym">Acipenser huso</name>
    <dbReference type="NCBI Taxonomy" id="61971"/>
    <lineage>
        <taxon>Eukaryota</taxon>
        <taxon>Metazoa</taxon>
        <taxon>Chordata</taxon>
        <taxon>Craniata</taxon>
        <taxon>Vertebrata</taxon>
        <taxon>Euteleostomi</taxon>
        <taxon>Actinopterygii</taxon>
        <taxon>Chondrostei</taxon>
        <taxon>Acipenseriformes</taxon>
        <taxon>Acipenseridae</taxon>
        <taxon>Huso</taxon>
    </lineage>
</organism>
<protein>
    <submittedName>
        <fullName evidence="2">Uncharacterized protein</fullName>
    </submittedName>
</protein>
<dbReference type="Proteomes" id="UP001369086">
    <property type="component" value="Unassembled WGS sequence"/>
</dbReference>
<feature type="compositionally biased region" description="Basic and acidic residues" evidence="1">
    <location>
        <begin position="241"/>
        <end position="295"/>
    </location>
</feature>